<dbReference type="Proteomes" id="UP000290365">
    <property type="component" value="Chromosome"/>
</dbReference>
<dbReference type="GO" id="GO:0070573">
    <property type="term" value="F:metallodipeptidase activity"/>
    <property type="evidence" value="ECO:0007669"/>
    <property type="project" value="InterPro"/>
</dbReference>
<evidence type="ECO:0000313" key="1">
    <source>
        <dbReference type="EMBL" id="QBD83377.1"/>
    </source>
</evidence>
<evidence type="ECO:0000313" key="2">
    <source>
        <dbReference type="Proteomes" id="UP000290365"/>
    </source>
</evidence>
<name>A0A4P6K4V8_KTERU</name>
<dbReference type="PANTHER" id="PTHR10443">
    <property type="entry name" value="MICROSOMAL DIPEPTIDASE"/>
    <property type="match status" value="1"/>
</dbReference>
<gene>
    <name evidence="1" type="ORF">EPA93_05580</name>
</gene>
<dbReference type="Gene3D" id="3.20.20.140">
    <property type="entry name" value="Metal-dependent hydrolases"/>
    <property type="match status" value="1"/>
</dbReference>
<dbReference type="InterPro" id="IPR032466">
    <property type="entry name" value="Metal_Hydrolase"/>
</dbReference>
<sequence>MNSIHGRTYKQAVEPKARICNASQGNSSSTISITGPLHLDFASGDLTFWTPEGEAFRQQPVRGDKFLASQVRPGLIALGGDYWDGPYPVGHLGDYWISTEDHLTGTLTSDDFLLEPRFPWFSCLLGGTHEPHSCSIALLIKATPANSAALASSYPRVQLCGRGDYYQVFEASGHGSELMRRVAFNAASFEGEQACIHVVDNTTSGHINVDDFQLTTEKPETLAEELGAGDPAAPVWGFADMHSHPMSHLAFGGVIFWGQSDGPIEKALPWCTPAHGVGGTGIAGKDGNVIMSFFEQTGYGLDVGHYVGGYPQFDGWPKFTTIVHQQMYIDWIKRAYEGGLRLMVAHAVNNEALANQYNGRPPYDDKTAIETQIAAMKEQAAHHQDWMEIAYTPADARRIIRQNKLAVVLGVEVDSLFKAAQLYAAPSSASAAMSALNTASSLQDALHAAEDAHQLAENTIKAYLQHLYHDLGIRHLFPVHIADNAFAGSAIYNDVFSLSNHFLHNKYFQLEDGSALGIQFRLEEDPGPAIEIARITQDYHPPYKEVKGGHINQAGLTDLGRFFIQQMMHLGMLVEVDHMSHKAVEEALALAEEHDYPVVAGHTSFRELAWHWQSETQSIHKCCNEGSKSAEQIERIRKLGGVIAPIACQNDLRDVGEVIPSLKGKVRNDSAGSAKTWAQAYLYAVEKMGGRGVGIGTDTNGFAKFTSPRFGLNAGYFLDFDVAGMGRDPGRRPMRREQAASQENGVRYADPIEDVRHYRFEGVLQGDVYDDMERDIWQAVGLYKAGHNPWQEQNILDVFDRVANFAKGFFATSDEQLTRPGLLTGDEPWEQRAAFLVKTGQEPGNSERDPQPVHEMYPKVLAIWQRWQAMEGNNAPLMRSRAGQRDFDINLDGVAHYGMLPDLVQDLKNCGLSNEDLLPFFRSAEEYIQTWEKCERRSREL</sequence>
<accession>A0A4P6K4V8</accession>
<dbReference type="GO" id="GO:0006508">
    <property type="term" value="P:proteolysis"/>
    <property type="evidence" value="ECO:0007669"/>
    <property type="project" value="InterPro"/>
</dbReference>
<keyword evidence="2" id="KW-1185">Reference proteome</keyword>
<dbReference type="PROSITE" id="PS51365">
    <property type="entry name" value="RENAL_DIPEPTIDASE_2"/>
    <property type="match status" value="1"/>
</dbReference>
<dbReference type="Pfam" id="PF01244">
    <property type="entry name" value="Peptidase_M19"/>
    <property type="match status" value="1"/>
</dbReference>
<dbReference type="KEGG" id="kbs:EPA93_05580"/>
<dbReference type="EMBL" id="CP035758">
    <property type="protein sequence ID" value="QBD83377.1"/>
    <property type="molecule type" value="Genomic_DNA"/>
</dbReference>
<dbReference type="AlphaFoldDB" id="A0A4P6K4V8"/>
<proteinExistence type="predicted"/>
<reference evidence="1 2" key="1">
    <citation type="submission" date="2019-01" db="EMBL/GenBank/DDBJ databases">
        <title>Ktedonosporobacter rubrisoli SCAWS-G2.</title>
        <authorList>
            <person name="Huang Y."/>
            <person name="Yan B."/>
        </authorList>
    </citation>
    <scope>NUCLEOTIDE SEQUENCE [LARGE SCALE GENOMIC DNA]</scope>
    <source>
        <strain evidence="1 2">SCAWS-G2</strain>
    </source>
</reference>
<dbReference type="PANTHER" id="PTHR10443:SF12">
    <property type="entry name" value="DIPEPTIDASE"/>
    <property type="match status" value="1"/>
</dbReference>
<organism evidence="1 2">
    <name type="scientific">Ktedonosporobacter rubrisoli</name>
    <dbReference type="NCBI Taxonomy" id="2509675"/>
    <lineage>
        <taxon>Bacteria</taxon>
        <taxon>Bacillati</taxon>
        <taxon>Chloroflexota</taxon>
        <taxon>Ktedonobacteria</taxon>
        <taxon>Ktedonobacterales</taxon>
        <taxon>Ktedonosporobacteraceae</taxon>
        <taxon>Ktedonosporobacter</taxon>
    </lineage>
</organism>
<dbReference type="SUPFAM" id="SSF51556">
    <property type="entry name" value="Metallo-dependent hydrolases"/>
    <property type="match status" value="1"/>
</dbReference>
<dbReference type="InterPro" id="IPR008257">
    <property type="entry name" value="Pept_M19"/>
</dbReference>
<protein>
    <submittedName>
        <fullName evidence="1">Peptidase M19</fullName>
    </submittedName>
</protein>
<dbReference type="OrthoDB" id="1490215at2"/>